<dbReference type="AlphaFoldDB" id="A0A1C1Z136"/>
<dbReference type="OrthoDB" id="9783572at2"/>
<dbReference type="Gene3D" id="3.20.20.100">
    <property type="entry name" value="NADP-dependent oxidoreductase domain"/>
    <property type="match status" value="1"/>
</dbReference>
<dbReference type="Pfam" id="PF00248">
    <property type="entry name" value="Aldo_ket_red"/>
    <property type="match status" value="1"/>
</dbReference>
<dbReference type="InterPro" id="IPR023210">
    <property type="entry name" value="NADP_OxRdtase_dom"/>
</dbReference>
<name>A0A1C1Z136_9HYPH</name>
<sequence length="349" mass="38050">MQTYDLAPGHRISRVIKGGWQLAGGHGEIDRRTGIEDMIAFADAGITTFDCADIYTGVEALIGEFRAEYGRLRGTEALSKIKVHTKFVPDLGNLATLSKADVAKGIETSLSRLGLEQLNLVQFHWWDYEIDRQVEVATWLADLRREGKIANIGGTNFDTVQMSRILDAGVPLVSMQVQYSLIDDRPSRAMVEAAMAAGVSLLCYGSVAGGLFSERWLGAPEPEAPFENRSLTKYKLIVDEFGGWALFQDLLSALAGIAARHTSDIASIASRAILERPGVAAVIVGARNRNHLERNLAIPEIALSTEDFAAIDAVLSRANPVPGDIYTLERDRTGKHGAVMKYNLNTEGH</sequence>
<dbReference type="PANTHER" id="PTHR43147:SF2">
    <property type="entry name" value="NADP-DEPENDENT OXIDOREDUCTASE DOMAIN-CONTAINING PROTEIN"/>
    <property type="match status" value="1"/>
</dbReference>
<dbReference type="STRING" id="1480615.AWJ14_10605"/>
<dbReference type="PANTHER" id="PTHR43147">
    <property type="entry name" value="PROTEIN TAS"/>
    <property type="match status" value="1"/>
</dbReference>
<dbReference type="RefSeq" id="WP_066174257.1">
    <property type="nucleotide sequence ID" value="NZ_LQZT01000001.1"/>
</dbReference>
<proteinExistence type="predicted"/>
<gene>
    <name evidence="2" type="ORF">AWJ14_10605</name>
</gene>
<accession>A0A1C1Z136</accession>
<feature type="domain" description="NADP-dependent oxidoreductase" evidence="1">
    <location>
        <begin position="15"/>
        <end position="314"/>
    </location>
</feature>
<dbReference type="SUPFAM" id="SSF51430">
    <property type="entry name" value="NAD(P)-linked oxidoreductase"/>
    <property type="match status" value="1"/>
</dbReference>
<dbReference type="EMBL" id="LQZT01000001">
    <property type="protein sequence ID" value="OCW59464.1"/>
    <property type="molecule type" value="Genomic_DNA"/>
</dbReference>
<reference evidence="2 3" key="1">
    <citation type="submission" date="2015-12" db="EMBL/GenBank/DDBJ databases">
        <authorList>
            <person name="Shamseldin A."/>
            <person name="Moawad H."/>
            <person name="Abd El-Rahim W.M."/>
            <person name="Sadowsky M.J."/>
        </authorList>
    </citation>
    <scope>NUCLEOTIDE SEQUENCE [LARGE SCALE GENOMIC DNA]</scope>
    <source>
        <strain evidence="2 3">JC234</strain>
    </source>
</reference>
<evidence type="ECO:0000313" key="3">
    <source>
        <dbReference type="Proteomes" id="UP000094795"/>
    </source>
</evidence>
<organism evidence="2 3">
    <name type="scientific">Hoeflea olei</name>
    <dbReference type="NCBI Taxonomy" id="1480615"/>
    <lineage>
        <taxon>Bacteria</taxon>
        <taxon>Pseudomonadati</taxon>
        <taxon>Pseudomonadota</taxon>
        <taxon>Alphaproteobacteria</taxon>
        <taxon>Hyphomicrobiales</taxon>
        <taxon>Rhizobiaceae</taxon>
        <taxon>Hoeflea</taxon>
    </lineage>
</organism>
<dbReference type="InterPro" id="IPR036812">
    <property type="entry name" value="NAD(P)_OxRdtase_dom_sf"/>
</dbReference>
<evidence type="ECO:0000313" key="2">
    <source>
        <dbReference type="EMBL" id="OCW59464.1"/>
    </source>
</evidence>
<protein>
    <submittedName>
        <fullName evidence="2">Aldo/keto reductase</fullName>
    </submittedName>
</protein>
<comment type="caution">
    <text evidence="2">The sequence shown here is derived from an EMBL/GenBank/DDBJ whole genome shotgun (WGS) entry which is preliminary data.</text>
</comment>
<keyword evidence="3" id="KW-1185">Reference proteome</keyword>
<evidence type="ECO:0000259" key="1">
    <source>
        <dbReference type="Pfam" id="PF00248"/>
    </source>
</evidence>
<dbReference type="CDD" id="cd19101">
    <property type="entry name" value="AKR_unchar"/>
    <property type="match status" value="1"/>
</dbReference>
<dbReference type="Proteomes" id="UP000094795">
    <property type="component" value="Unassembled WGS sequence"/>
</dbReference>